<proteinExistence type="predicted"/>
<dbReference type="Pfam" id="PF10821">
    <property type="entry name" value="DUF2567"/>
    <property type="match status" value="1"/>
</dbReference>
<gene>
    <name evidence="2" type="ordered locus">RHA1_ro01042</name>
</gene>
<keyword evidence="1" id="KW-0812">Transmembrane</keyword>
<name>Q0SHW7_RHOJR</name>
<keyword evidence="1" id="KW-0472">Membrane</keyword>
<organism evidence="2 3">
    <name type="scientific">Rhodococcus jostii (strain RHA1)</name>
    <dbReference type="NCBI Taxonomy" id="101510"/>
    <lineage>
        <taxon>Bacteria</taxon>
        <taxon>Bacillati</taxon>
        <taxon>Actinomycetota</taxon>
        <taxon>Actinomycetes</taxon>
        <taxon>Mycobacteriales</taxon>
        <taxon>Nocardiaceae</taxon>
        <taxon>Rhodococcus</taxon>
    </lineage>
</organism>
<dbReference type="AlphaFoldDB" id="Q0SHW7"/>
<feature type="transmembrane region" description="Helical" evidence="1">
    <location>
        <begin position="70"/>
        <end position="91"/>
    </location>
</feature>
<dbReference type="HOGENOM" id="CLU_099848_0_0_11"/>
<feature type="transmembrane region" description="Helical" evidence="1">
    <location>
        <begin position="193"/>
        <end position="216"/>
    </location>
</feature>
<accession>Q0SHW7</accession>
<dbReference type="Proteomes" id="UP000008710">
    <property type="component" value="Chromosome"/>
</dbReference>
<evidence type="ECO:0008006" key="4">
    <source>
        <dbReference type="Google" id="ProtNLM"/>
    </source>
</evidence>
<dbReference type="eggNOG" id="ENOG5033AGQ">
    <property type="taxonomic scope" value="Bacteria"/>
</dbReference>
<sequence length="243" mass="24621">MSTTPCPPPRSWVSSRPASARRAAAGWWCRSARTAGGRNVPATVCSTRSAADGGSVGRVTTLPRFRLRSAAGIFCGTVVASALAGVLWGVLAPPEHLLVVAPDRGVSLTGESVHRFDAIGMFACAGLVVGILTAVAAWTARRSRGPVALGAVLAGSVVGAGVMALGGIGVAALRFPDPDTSTAGTVVAVAPGIGTQLVLIFQPLVACVVTLVLAALNPYDDLGVSDPPVELDEPEERDATFTS</sequence>
<feature type="transmembrane region" description="Helical" evidence="1">
    <location>
        <begin position="147"/>
        <end position="173"/>
    </location>
</feature>
<dbReference type="InterPro" id="IPR021213">
    <property type="entry name" value="DUF2567"/>
</dbReference>
<evidence type="ECO:0000256" key="1">
    <source>
        <dbReference type="SAM" id="Phobius"/>
    </source>
</evidence>
<reference evidence="3" key="1">
    <citation type="journal article" date="2006" name="Proc. Natl. Acad. Sci. U.S.A.">
        <title>The complete genome of Rhodococcus sp. RHA1 provides insights into a catabolic powerhouse.</title>
        <authorList>
            <person name="McLeod M.P."/>
            <person name="Warren R.L."/>
            <person name="Hsiao W.W.L."/>
            <person name="Araki N."/>
            <person name="Myhre M."/>
            <person name="Fernandes C."/>
            <person name="Miyazawa D."/>
            <person name="Wong W."/>
            <person name="Lillquist A.L."/>
            <person name="Wang D."/>
            <person name="Dosanjh M."/>
            <person name="Hara H."/>
            <person name="Petrescu A."/>
            <person name="Morin R.D."/>
            <person name="Yang G."/>
            <person name="Stott J.M."/>
            <person name="Schein J.E."/>
            <person name="Shin H."/>
            <person name="Smailus D."/>
            <person name="Siddiqui A.S."/>
            <person name="Marra M.A."/>
            <person name="Jones S.J.M."/>
            <person name="Holt R."/>
            <person name="Brinkman F.S.L."/>
            <person name="Miyauchi K."/>
            <person name="Fukuda M."/>
            <person name="Davies J.E."/>
            <person name="Mohn W.W."/>
            <person name="Eltis L.D."/>
        </authorList>
    </citation>
    <scope>NUCLEOTIDE SEQUENCE [LARGE SCALE GENOMIC DNA]</scope>
    <source>
        <strain evidence="3">RHA1</strain>
    </source>
</reference>
<keyword evidence="1" id="KW-1133">Transmembrane helix</keyword>
<evidence type="ECO:0000313" key="2">
    <source>
        <dbReference type="EMBL" id="ABG92869.1"/>
    </source>
</evidence>
<feature type="transmembrane region" description="Helical" evidence="1">
    <location>
        <begin position="118"/>
        <end position="140"/>
    </location>
</feature>
<protein>
    <recommendedName>
        <fullName evidence="4">DUF2567 domain-containing protein</fullName>
    </recommendedName>
</protein>
<evidence type="ECO:0000313" key="3">
    <source>
        <dbReference type="Proteomes" id="UP000008710"/>
    </source>
</evidence>
<dbReference type="EMBL" id="CP000431">
    <property type="protein sequence ID" value="ABG92869.1"/>
    <property type="molecule type" value="Genomic_DNA"/>
</dbReference>
<dbReference type="KEGG" id="rha:RHA1_ro01042"/>